<feature type="transmembrane region" description="Helical" evidence="7">
    <location>
        <begin position="419"/>
        <end position="445"/>
    </location>
</feature>
<evidence type="ECO:0000256" key="5">
    <source>
        <dbReference type="ARBA" id="ARBA00022989"/>
    </source>
</evidence>
<dbReference type="PANTHER" id="PTHR30465:SF0">
    <property type="entry name" value="OLIGOPEPTIDE TRANSPORT SYSTEM PERMEASE PROTEIN APPB"/>
    <property type="match status" value="1"/>
</dbReference>
<dbReference type="EMBL" id="AP012050">
    <property type="protein sequence ID" value="BAM48092.1"/>
    <property type="molecule type" value="Genomic_DNA"/>
</dbReference>
<evidence type="ECO:0000259" key="8">
    <source>
        <dbReference type="PROSITE" id="PS50928"/>
    </source>
</evidence>
<sequence length="457" mass="51478">MTIQRHRLLKWFQWLIGAPLHLIVVILFLSRKKSTNYQSLFKEKIQQLKQTDDYQNWLQAYYQQYDRKQAYFNRKINPAKRTSFVIQQANEKVEKLATEALAESGIEQINYLTYFNSLLLNKKFIGLTIVPGLILYSLCLIYQNAFIRFIFERVVLTFFVMISVIVIVFTILYISPSDAAANILGEAATMEQRIEFNFRYGLDQPYIVQLGRAIKGFLTFDLGLSYTGNEVIISSISNRLPVTLTLAISSLLLAVVVAIPIGMISAAKMNSFWDYSFMFLALIGLSIPSFWQGLIFILTFSIRGNLLPATYSPNNPLSLIMPVVVLGTGLAAAIARMTRASMLEVIHEDYMMTAKAKGLSGREVFFRHGLRNAWIPILTVIGLQFGAMLGGAAVTEQVFNIRGLGSYIVDKQFIPDIPAILAGVVYVAMTISLVNLIVDLLYAVLNPRIRSQLKESS</sequence>
<dbReference type="OrthoDB" id="24153at2"/>
<dbReference type="InterPro" id="IPR045621">
    <property type="entry name" value="BPD_transp_1_N"/>
</dbReference>
<comment type="subcellular location">
    <subcellularLocation>
        <location evidence="1 7">Cell membrane</location>
        <topology evidence="1 7">Multi-pass membrane protein</topology>
    </subcellularLocation>
</comment>
<dbReference type="AlphaFoldDB" id="K0J4D1"/>
<gene>
    <name evidence="9" type="ordered locus">AXY_19600</name>
</gene>
<dbReference type="STRING" id="698758.AXY_19600"/>
<evidence type="ECO:0000313" key="10">
    <source>
        <dbReference type="Proteomes" id="UP000006294"/>
    </source>
</evidence>
<dbReference type="GO" id="GO:0055085">
    <property type="term" value="P:transmembrane transport"/>
    <property type="evidence" value="ECO:0007669"/>
    <property type="project" value="InterPro"/>
</dbReference>
<evidence type="ECO:0000256" key="3">
    <source>
        <dbReference type="ARBA" id="ARBA00022475"/>
    </source>
</evidence>
<dbReference type="Proteomes" id="UP000006294">
    <property type="component" value="Chromosome"/>
</dbReference>
<dbReference type="Pfam" id="PF00528">
    <property type="entry name" value="BPD_transp_1"/>
    <property type="match status" value="1"/>
</dbReference>
<dbReference type="KEGG" id="axl:AXY_19600"/>
<feature type="transmembrane region" description="Helical" evidence="7">
    <location>
        <begin position="154"/>
        <end position="174"/>
    </location>
</feature>
<dbReference type="SUPFAM" id="SSF161098">
    <property type="entry name" value="MetI-like"/>
    <property type="match status" value="1"/>
</dbReference>
<organism evidence="9 10">
    <name type="scientific">Amphibacillus xylanus (strain ATCC 51415 / DSM 6626 / JCM 7361 / LMG 17667 / NBRC 15112 / Ep01)</name>
    <dbReference type="NCBI Taxonomy" id="698758"/>
    <lineage>
        <taxon>Bacteria</taxon>
        <taxon>Bacillati</taxon>
        <taxon>Bacillota</taxon>
        <taxon>Bacilli</taxon>
        <taxon>Bacillales</taxon>
        <taxon>Bacillaceae</taxon>
        <taxon>Amphibacillus</taxon>
    </lineage>
</organism>
<name>K0J4D1_AMPXN</name>
<comment type="similarity">
    <text evidence="7">Belongs to the binding-protein-dependent transport system permease family.</text>
</comment>
<dbReference type="eggNOG" id="COG0601">
    <property type="taxonomic scope" value="Bacteria"/>
</dbReference>
<dbReference type="PANTHER" id="PTHR30465">
    <property type="entry name" value="INNER MEMBRANE ABC TRANSPORTER"/>
    <property type="match status" value="1"/>
</dbReference>
<dbReference type="GO" id="GO:0005886">
    <property type="term" value="C:plasma membrane"/>
    <property type="evidence" value="ECO:0007669"/>
    <property type="project" value="UniProtKB-SubCell"/>
</dbReference>
<evidence type="ECO:0000256" key="2">
    <source>
        <dbReference type="ARBA" id="ARBA00022448"/>
    </source>
</evidence>
<keyword evidence="10" id="KW-1185">Reference proteome</keyword>
<evidence type="ECO:0000256" key="1">
    <source>
        <dbReference type="ARBA" id="ARBA00004651"/>
    </source>
</evidence>
<dbReference type="CDD" id="cd06261">
    <property type="entry name" value="TM_PBP2"/>
    <property type="match status" value="1"/>
</dbReference>
<keyword evidence="4 7" id="KW-0812">Transmembrane</keyword>
<feature type="transmembrane region" description="Helical" evidence="7">
    <location>
        <begin position="279"/>
        <end position="302"/>
    </location>
</feature>
<keyword evidence="2 7" id="KW-0813">Transport</keyword>
<accession>K0J4D1</accession>
<keyword evidence="6 7" id="KW-0472">Membrane</keyword>
<dbReference type="PROSITE" id="PS50928">
    <property type="entry name" value="ABC_TM1"/>
    <property type="match status" value="1"/>
</dbReference>
<proteinExistence type="inferred from homology"/>
<feature type="domain" description="ABC transmembrane type-1" evidence="8">
    <location>
        <begin position="240"/>
        <end position="442"/>
    </location>
</feature>
<keyword evidence="3" id="KW-1003">Cell membrane</keyword>
<protein>
    <submittedName>
        <fullName evidence="9">Peptide ABC transporter permease protein</fullName>
    </submittedName>
</protein>
<dbReference type="InterPro" id="IPR000515">
    <property type="entry name" value="MetI-like"/>
</dbReference>
<dbReference type="Gene3D" id="1.10.3720.10">
    <property type="entry name" value="MetI-like"/>
    <property type="match status" value="1"/>
</dbReference>
<dbReference type="Pfam" id="PF19300">
    <property type="entry name" value="BPD_transp_1_N"/>
    <property type="match status" value="1"/>
</dbReference>
<keyword evidence="5 7" id="KW-1133">Transmembrane helix</keyword>
<evidence type="ECO:0000256" key="7">
    <source>
        <dbReference type="RuleBase" id="RU363032"/>
    </source>
</evidence>
<evidence type="ECO:0000256" key="6">
    <source>
        <dbReference type="ARBA" id="ARBA00023136"/>
    </source>
</evidence>
<dbReference type="PATRIC" id="fig|698758.3.peg.1961"/>
<feature type="transmembrane region" description="Helical" evidence="7">
    <location>
        <begin position="317"/>
        <end position="335"/>
    </location>
</feature>
<reference evidence="9 10" key="1">
    <citation type="submission" date="2011-01" db="EMBL/GenBank/DDBJ databases">
        <title>Whole genome sequence of Amphibacillus xylinus NBRC 15112.</title>
        <authorList>
            <person name="Nakazawa H."/>
            <person name="Katano Y."/>
            <person name="Nakamura S."/>
            <person name="Sasagawa M."/>
            <person name="Fukada J."/>
            <person name="Arai T."/>
            <person name="Sasakura N."/>
            <person name="Mochizuki D."/>
            <person name="Hosoyama A."/>
            <person name="Harada K."/>
            <person name="Horikawa H."/>
            <person name="Kato Y."/>
            <person name="Harada T."/>
            <person name="Sasaki K."/>
            <person name="Sekiguchi M."/>
            <person name="Hodoyama M."/>
            <person name="Nishiko R."/>
            <person name="Narita H."/>
            <person name="Hanamaki A."/>
            <person name="Hata C."/>
            <person name="Konno Y."/>
            <person name="Niimura Y."/>
            <person name="Yamazaki S."/>
            <person name="Fujita N."/>
        </authorList>
    </citation>
    <scope>NUCLEOTIDE SEQUENCE [LARGE SCALE GENOMIC DNA]</scope>
    <source>
        <strain evidence="10">ATCC 51415 / DSM 6626 / JCM 7361 / LMG 17667 / NBRC 15112 / Ep01</strain>
    </source>
</reference>
<dbReference type="HOGENOM" id="CLU_036879_2_0_9"/>
<feature type="transmembrane region" description="Helical" evidence="7">
    <location>
        <begin position="373"/>
        <end position="399"/>
    </location>
</feature>
<feature type="transmembrane region" description="Helical" evidence="7">
    <location>
        <begin position="12"/>
        <end position="30"/>
    </location>
</feature>
<feature type="transmembrane region" description="Helical" evidence="7">
    <location>
        <begin position="244"/>
        <end position="267"/>
    </location>
</feature>
<evidence type="ECO:0000313" key="9">
    <source>
        <dbReference type="EMBL" id="BAM48092.1"/>
    </source>
</evidence>
<dbReference type="InterPro" id="IPR035906">
    <property type="entry name" value="MetI-like_sf"/>
</dbReference>
<evidence type="ECO:0000256" key="4">
    <source>
        <dbReference type="ARBA" id="ARBA00022692"/>
    </source>
</evidence>
<feature type="transmembrane region" description="Helical" evidence="7">
    <location>
        <begin position="124"/>
        <end position="142"/>
    </location>
</feature>